<dbReference type="Proteomes" id="UP000727506">
    <property type="component" value="Unassembled WGS sequence"/>
</dbReference>
<feature type="domain" description="Cell envelope-related transcriptional attenuator" evidence="4">
    <location>
        <begin position="137"/>
        <end position="278"/>
    </location>
</feature>
<protein>
    <submittedName>
        <fullName evidence="5">LCP family protein</fullName>
    </submittedName>
</protein>
<dbReference type="PANTHER" id="PTHR33392">
    <property type="entry name" value="POLYISOPRENYL-TEICHOIC ACID--PEPTIDOGLYCAN TEICHOIC ACID TRANSFERASE TAGU"/>
    <property type="match status" value="1"/>
</dbReference>
<evidence type="ECO:0000313" key="6">
    <source>
        <dbReference type="Proteomes" id="UP000727506"/>
    </source>
</evidence>
<keyword evidence="3" id="KW-0472">Membrane</keyword>
<feature type="region of interest" description="Disordered" evidence="2">
    <location>
        <begin position="1"/>
        <end position="26"/>
    </location>
</feature>
<sequence>MVQDDNRGAHAFRPHDPESGGFRPVSTSFAAQSGTPYAGGHPDHDGLLRVKKKRSKLPKILLTVFIVLFALAVCAGGALALWVNSLNTSMGFEDEAQKQELMEALVAPTQEEGTATSKAFYMLILGSDAREGDTASRSDVTMLCRIDPGNGVVDLVSIPRDTLVEIDGFGRQKINAAYALGGAAGAVRTVSQFAGVDISHYAEVHFDELEEVVDALGGIWVNVPESFQAGGISFNAGDQKLNGEQALAFARERHNVSGGDFGRAQAQRIIVQAIVKQVLDTPPAELPGIVGKLASSVSTDYSVTDLVALAQSFQGKNLAMYSAACPSYSLSIDGVSYVGTMFDEWRAMMQRVDAGLDPNDTQAAVPAAQEADSRLGAASNSPAPRDYADLAANAGLTTDDVAPEAGSPA</sequence>
<evidence type="ECO:0000256" key="3">
    <source>
        <dbReference type="SAM" id="Phobius"/>
    </source>
</evidence>
<keyword evidence="3" id="KW-0812">Transmembrane</keyword>
<comment type="similarity">
    <text evidence="1">Belongs to the LytR/CpsA/Psr (LCP) family.</text>
</comment>
<dbReference type="NCBIfam" id="TIGR00350">
    <property type="entry name" value="lytR_cpsA_psr"/>
    <property type="match status" value="1"/>
</dbReference>
<evidence type="ECO:0000256" key="2">
    <source>
        <dbReference type="SAM" id="MobiDB-lite"/>
    </source>
</evidence>
<feature type="compositionally biased region" description="Basic and acidic residues" evidence="2">
    <location>
        <begin position="1"/>
        <end position="18"/>
    </location>
</feature>
<dbReference type="InterPro" id="IPR050922">
    <property type="entry name" value="LytR/CpsA/Psr_CW_biosynth"/>
</dbReference>
<evidence type="ECO:0000256" key="1">
    <source>
        <dbReference type="ARBA" id="ARBA00006068"/>
    </source>
</evidence>
<feature type="region of interest" description="Disordered" evidence="2">
    <location>
        <begin position="357"/>
        <end position="409"/>
    </location>
</feature>
<evidence type="ECO:0000259" key="4">
    <source>
        <dbReference type="Pfam" id="PF03816"/>
    </source>
</evidence>
<dbReference type="Pfam" id="PF03816">
    <property type="entry name" value="LytR_cpsA_psr"/>
    <property type="match status" value="1"/>
</dbReference>
<gene>
    <name evidence="5" type="ORF">KH142_05065</name>
</gene>
<reference evidence="5" key="1">
    <citation type="submission" date="2021-02" db="EMBL/GenBank/DDBJ databases">
        <title>Infant gut strain persistence is associated with maternal origin, phylogeny, and functional potential including surface adhesion and iron acquisition.</title>
        <authorList>
            <person name="Lou Y.C."/>
        </authorList>
    </citation>
    <scope>NUCLEOTIDE SEQUENCE</scope>
    <source>
        <strain evidence="5">L2_039_000G1_dasL2_039_000G1_concoct_11</strain>
    </source>
</reference>
<proteinExistence type="inferred from homology"/>
<organism evidence="5 6">
    <name type="scientific">Slackia piriformis</name>
    <dbReference type="NCBI Taxonomy" id="626934"/>
    <lineage>
        <taxon>Bacteria</taxon>
        <taxon>Bacillati</taxon>
        <taxon>Actinomycetota</taxon>
        <taxon>Coriobacteriia</taxon>
        <taxon>Eggerthellales</taxon>
        <taxon>Eggerthellaceae</taxon>
        <taxon>Slackia</taxon>
    </lineage>
</organism>
<name>A0A943UTY2_9ACTN</name>
<dbReference type="EMBL" id="JAGZSV010000073">
    <property type="protein sequence ID" value="MBS6940841.1"/>
    <property type="molecule type" value="Genomic_DNA"/>
</dbReference>
<dbReference type="InterPro" id="IPR004474">
    <property type="entry name" value="LytR_CpsA_psr"/>
</dbReference>
<dbReference type="AlphaFoldDB" id="A0A943UTY2"/>
<accession>A0A943UTY2</accession>
<keyword evidence="3" id="KW-1133">Transmembrane helix</keyword>
<feature type="transmembrane region" description="Helical" evidence="3">
    <location>
        <begin position="60"/>
        <end position="83"/>
    </location>
</feature>
<comment type="caution">
    <text evidence="5">The sequence shown here is derived from an EMBL/GenBank/DDBJ whole genome shotgun (WGS) entry which is preliminary data.</text>
</comment>
<dbReference type="Gene3D" id="3.40.630.190">
    <property type="entry name" value="LCP protein"/>
    <property type="match status" value="1"/>
</dbReference>
<evidence type="ECO:0000313" key="5">
    <source>
        <dbReference type="EMBL" id="MBS6940841.1"/>
    </source>
</evidence>
<dbReference type="PANTHER" id="PTHR33392:SF6">
    <property type="entry name" value="POLYISOPRENYL-TEICHOIC ACID--PEPTIDOGLYCAN TEICHOIC ACID TRANSFERASE TAGU"/>
    <property type="match status" value="1"/>
</dbReference>